<comment type="caution">
    <text evidence="1">The sequence shown here is derived from an EMBL/GenBank/DDBJ whole genome shotgun (WGS) entry which is preliminary data.</text>
</comment>
<keyword evidence="2" id="KW-1185">Reference proteome</keyword>
<sequence>MFGIEAGSGAAIFFLNQFADAGSNHPYPSLSKEGSCLFISNFVMEIQFSFFDIISL</sequence>
<evidence type="ECO:0000313" key="2">
    <source>
        <dbReference type="Proteomes" id="UP000233782"/>
    </source>
</evidence>
<reference evidence="1 2" key="1">
    <citation type="submission" date="2017-12" db="EMBL/GenBank/DDBJ databases">
        <title>Genomic Encyclopedia of Type Strains, Phase III (KMG-III): the genomes of soil and plant-associated and newly described type strains.</title>
        <authorList>
            <person name="Whitman W."/>
        </authorList>
    </citation>
    <scope>NUCLEOTIDE SEQUENCE [LARGE SCALE GENOMIC DNA]</scope>
    <source>
        <strain evidence="1 2">LP43</strain>
    </source>
</reference>
<proteinExistence type="predicted"/>
<gene>
    <name evidence="1" type="ORF">BD749_3088</name>
</gene>
<dbReference type="AlphaFoldDB" id="A0A2N3U909"/>
<evidence type="ECO:0000313" key="1">
    <source>
        <dbReference type="EMBL" id="PKV63249.1"/>
    </source>
</evidence>
<protein>
    <submittedName>
        <fullName evidence="1">Uncharacterized protein</fullName>
    </submittedName>
</protein>
<name>A0A2N3U909_9BACT</name>
<dbReference type="EMBL" id="PJMU01000003">
    <property type="protein sequence ID" value="PKV63249.1"/>
    <property type="molecule type" value="Genomic_DNA"/>
</dbReference>
<organism evidence="1 2">
    <name type="scientific">Pontibacter ramchanderi</name>
    <dbReference type="NCBI Taxonomy" id="1179743"/>
    <lineage>
        <taxon>Bacteria</taxon>
        <taxon>Pseudomonadati</taxon>
        <taxon>Bacteroidota</taxon>
        <taxon>Cytophagia</taxon>
        <taxon>Cytophagales</taxon>
        <taxon>Hymenobacteraceae</taxon>
        <taxon>Pontibacter</taxon>
    </lineage>
</organism>
<accession>A0A2N3U909</accession>
<dbReference type="Proteomes" id="UP000233782">
    <property type="component" value="Unassembled WGS sequence"/>
</dbReference>